<keyword evidence="2" id="KW-1185">Reference proteome</keyword>
<gene>
    <name evidence="1" type="ORF">SAMN04489835_5641</name>
</gene>
<dbReference type="EMBL" id="LT629971">
    <property type="protein sequence ID" value="SEH91538.1"/>
    <property type="molecule type" value="Genomic_DNA"/>
</dbReference>
<proteinExistence type="predicted"/>
<organism evidence="1 2">
    <name type="scientific">Mycolicibacterium rutilum</name>
    <name type="common">Mycobacterium rutilum</name>
    <dbReference type="NCBI Taxonomy" id="370526"/>
    <lineage>
        <taxon>Bacteria</taxon>
        <taxon>Bacillati</taxon>
        <taxon>Actinomycetota</taxon>
        <taxon>Actinomycetes</taxon>
        <taxon>Mycobacteriales</taxon>
        <taxon>Mycobacteriaceae</taxon>
        <taxon>Mycolicibacterium</taxon>
    </lineage>
</organism>
<dbReference type="Proteomes" id="UP000182915">
    <property type="component" value="Chromosome I"/>
</dbReference>
<dbReference type="STRING" id="370526.SAMN04489835_5641"/>
<dbReference type="AlphaFoldDB" id="A0A1H6M272"/>
<name>A0A1H6M272_MYCRU</name>
<reference evidence="2" key="1">
    <citation type="submission" date="2016-10" db="EMBL/GenBank/DDBJ databases">
        <authorList>
            <person name="Varghese N."/>
            <person name="Submissions S."/>
        </authorList>
    </citation>
    <scope>NUCLEOTIDE SEQUENCE [LARGE SCALE GENOMIC DNA]</scope>
    <source>
        <strain evidence="2">DSM 45405</strain>
    </source>
</reference>
<sequence>MSGGGIADRFAHDIVTFMRNSAPYGWPPADEVLPDLGLTREQLLQRYQQILTSEAPDRAMPAP</sequence>
<evidence type="ECO:0000313" key="2">
    <source>
        <dbReference type="Proteomes" id="UP000182915"/>
    </source>
</evidence>
<protein>
    <submittedName>
        <fullName evidence="1">Uncharacterized protein</fullName>
    </submittedName>
</protein>
<evidence type="ECO:0000313" key="1">
    <source>
        <dbReference type="EMBL" id="SEH91538.1"/>
    </source>
</evidence>
<accession>A0A1H6M272</accession>